<feature type="region of interest" description="Disordered" evidence="8">
    <location>
        <begin position="263"/>
        <end position="292"/>
    </location>
</feature>
<dbReference type="OrthoDB" id="421327at2759"/>
<evidence type="ECO:0000256" key="1">
    <source>
        <dbReference type="ARBA" id="ARBA00004173"/>
    </source>
</evidence>
<proteinExistence type="predicted"/>
<dbReference type="GO" id="GO:0008168">
    <property type="term" value="F:methyltransferase activity"/>
    <property type="evidence" value="ECO:0007669"/>
    <property type="project" value="InterPro"/>
</dbReference>
<dbReference type="GO" id="GO:0005763">
    <property type="term" value="C:mitochondrial small ribosomal subunit"/>
    <property type="evidence" value="ECO:0007669"/>
    <property type="project" value="TreeGrafter"/>
</dbReference>
<comment type="function">
    <text evidence="7">Mitochondrial ribosome (mitoribosome) assembly factor. Binds at the interface of the head and body domains of the mitochondrial small ribosomal subunit (mt-SSU), occluding the mRNA channel and preventing compaction of the head domain towards the body. Probable inactive methyltransferase: retains the characteristic folding and ability to bind S-adenosyl-L-methionine, but it probably lost its methyltransferase activity.</text>
</comment>
<evidence type="ECO:0000256" key="6">
    <source>
        <dbReference type="ARBA" id="ARBA00023128"/>
    </source>
</evidence>
<evidence type="ECO:0000256" key="2">
    <source>
        <dbReference type="ARBA" id="ARBA00022723"/>
    </source>
</evidence>
<keyword evidence="3" id="KW-0809">Transit peptide</keyword>
<evidence type="ECO:0000256" key="8">
    <source>
        <dbReference type="SAM" id="MobiDB-lite"/>
    </source>
</evidence>
<accession>A0A9P6DWQ2</accession>
<name>A0A9P6DWQ2_9AGAM</name>
<evidence type="ECO:0000313" key="9">
    <source>
        <dbReference type="EMBL" id="KAF9513878.1"/>
    </source>
</evidence>
<dbReference type="InterPro" id="IPR052571">
    <property type="entry name" value="Mt_RNA_Methyltransferase"/>
</dbReference>
<keyword evidence="5" id="KW-0411">Iron-sulfur</keyword>
<evidence type="ECO:0000256" key="3">
    <source>
        <dbReference type="ARBA" id="ARBA00022946"/>
    </source>
</evidence>
<dbReference type="GO" id="GO:0006412">
    <property type="term" value="P:translation"/>
    <property type="evidence" value="ECO:0007669"/>
    <property type="project" value="InterPro"/>
</dbReference>
<keyword evidence="10" id="KW-1185">Reference proteome</keyword>
<dbReference type="GO" id="GO:0046872">
    <property type="term" value="F:metal ion binding"/>
    <property type="evidence" value="ECO:0007669"/>
    <property type="project" value="UniProtKB-KW"/>
</dbReference>
<gene>
    <name evidence="9" type="ORF">BS47DRAFT_1343701</name>
</gene>
<dbReference type="PANTHER" id="PTHR13184">
    <property type="entry name" value="37S RIBOSOMAL PROTEIN S22"/>
    <property type="match status" value="1"/>
</dbReference>
<feature type="region of interest" description="Disordered" evidence="8">
    <location>
        <begin position="529"/>
        <end position="550"/>
    </location>
</feature>
<feature type="compositionally biased region" description="Polar residues" evidence="8">
    <location>
        <begin position="272"/>
        <end position="285"/>
    </location>
</feature>
<dbReference type="GO" id="GO:0051536">
    <property type="term" value="F:iron-sulfur cluster binding"/>
    <property type="evidence" value="ECO:0007669"/>
    <property type="project" value="UniProtKB-KW"/>
</dbReference>
<organism evidence="9 10">
    <name type="scientific">Hydnum rufescens UP504</name>
    <dbReference type="NCBI Taxonomy" id="1448309"/>
    <lineage>
        <taxon>Eukaryota</taxon>
        <taxon>Fungi</taxon>
        <taxon>Dikarya</taxon>
        <taxon>Basidiomycota</taxon>
        <taxon>Agaricomycotina</taxon>
        <taxon>Agaricomycetes</taxon>
        <taxon>Cantharellales</taxon>
        <taxon>Hydnaceae</taxon>
        <taxon>Hydnum</taxon>
    </lineage>
</organism>
<keyword evidence="2" id="KW-0479">Metal-binding</keyword>
<protein>
    <submittedName>
        <fullName evidence="9">Uncharacterized protein</fullName>
    </submittedName>
</protein>
<dbReference type="PANTHER" id="PTHR13184:SF5">
    <property type="entry name" value="METHYLTRANSFERASE-LIKE PROTEIN 17, MITOCHONDRIAL"/>
    <property type="match status" value="1"/>
</dbReference>
<dbReference type="InterPro" id="IPR015324">
    <property type="entry name" value="Ribosomal_Rsm22-like"/>
</dbReference>
<comment type="subcellular location">
    <subcellularLocation>
        <location evidence="1">Mitochondrion</location>
    </subcellularLocation>
</comment>
<dbReference type="EMBL" id="MU128967">
    <property type="protein sequence ID" value="KAF9513878.1"/>
    <property type="molecule type" value="Genomic_DNA"/>
</dbReference>
<evidence type="ECO:0000313" key="10">
    <source>
        <dbReference type="Proteomes" id="UP000886523"/>
    </source>
</evidence>
<reference evidence="9" key="1">
    <citation type="journal article" date="2020" name="Nat. Commun.">
        <title>Large-scale genome sequencing of mycorrhizal fungi provides insights into the early evolution of symbiotic traits.</title>
        <authorList>
            <person name="Miyauchi S."/>
            <person name="Kiss E."/>
            <person name="Kuo A."/>
            <person name="Drula E."/>
            <person name="Kohler A."/>
            <person name="Sanchez-Garcia M."/>
            <person name="Morin E."/>
            <person name="Andreopoulos B."/>
            <person name="Barry K.W."/>
            <person name="Bonito G."/>
            <person name="Buee M."/>
            <person name="Carver A."/>
            <person name="Chen C."/>
            <person name="Cichocki N."/>
            <person name="Clum A."/>
            <person name="Culley D."/>
            <person name="Crous P.W."/>
            <person name="Fauchery L."/>
            <person name="Girlanda M."/>
            <person name="Hayes R.D."/>
            <person name="Keri Z."/>
            <person name="LaButti K."/>
            <person name="Lipzen A."/>
            <person name="Lombard V."/>
            <person name="Magnuson J."/>
            <person name="Maillard F."/>
            <person name="Murat C."/>
            <person name="Nolan M."/>
            <person name="Ohm R.A."/>
            <person name="Pangilinan J."/>
            <person name="Pereira M.F."/>
            <person name="Perotto S."/>
            <person name="Peter M."/>
            <person name="Pfister S."/>
            <person name="Riley R."/>
            <person name="Sitrit Y."/>
            <person name="Stielow J.B."/>
            <person name="Szollosi G."/>
            <person name="Zifcakova L."/>
            <person name="Stursova M."/>
            <person name="Spatafora J.W."/>
            <person name="Tedersoo L."/>
            <person name="Vaario L.M."/>
            <person name="Yamada A."/>
            <person name="Yan M."/>
            <person name="Wang P."/>
            <person name="Xu J."/>
            <person name="Bruns T."/>
            <person name="Baldrian P."/>
            <person name="Vilgalys R."/>
            <person name="Dunand C."/>
            <person name="Henrissat B."/>
            <person name="Grigoriev I.V."/>
            <person name="Hibbett D."/>
            <person name="Nagy L.G."/>
            <person name="Martin F.M."/>
        </authorList>
    </citation>
    <scope>NUCLEOTIDE SEQUENCE</scope>
    <source>
        <strain evidence="9">UP504</strain>
    </source>
</reference>
<dbReference type="AlphaFoldDB" id="A0A9P6DWQ2"/>
<dbReference type="Pfam" id="PF09243">
    <property type="entry name" value="Rsm22"/>
    <property type="match status" value="3"/>
</dbReference>
<keyword evidence="6" id="KW-0496">Mitochondrion</keyword>
<evidence type="ECO:0000256" key="4">
    <source>
        <dbReference type="ARBA" id="ARBA00023004"/>
    </source>
</evidence>
<keyword evidence="4" id="KW-0408">Iron</keyword>
<evidence type="ECO:0000256" key="7">
    <source>
        <dbReference type="ARBA" id="ARBA00045681"/>
    </source>
</evidence>
<comment type="caution">
    <text evidence="9">The sequence shown here is derived from an EMBL/GenBank/DDBJ whole genome shotgun (WGS) entry which is preliminary data.</text>
</comment>
<dbReference type="Proteomes" id="UP000886523">
    <property type="component" value="Unassembled WGS sequence"/>
</dbReference>
<dbReference type="GO" id="GO:0003735">
    <property type="term" value="F:structural constituent of ribosome"/>
    <property type="evidence" value="ECO:0007669"/>
    <property type="project" value="TreeGrafter"/>
</dbReference>
<sequence>MNRTGSLYRARITLCALFKPTSRRIHLFPPRKFPETQRPNPGLHLDPALQQLLRDTDLSLIRSRKHREKLPRTYNPTELEGIPVSSEEDAEAWEAYELGPDIHDPGADVEAWHNRSEKLSQEAAFGSKRIGQISIPLELERSMAAVIQESDKHQLRSDAKRLFLQPSTRKSPRREDEWTTELPEKFKGSKKLKASRITPREALVFAVISMPAQYAAITNVLHETRNKLGKQWADQIHGFIDFGSGTGSGIWAALNEFRGSKTVVEADPGPSGSLSDPVTISSPHANENDGGPLANSTIKHYLCLENRFGMLKTSKRLTRDVSMGSTRIHVEKFWGQVGYQIDSAPGNTVAMLAFTLSELPNDTKRRMMLREMWNTGAETMVIIDNGSEEGFKIVADAREYLLSKGRKSLKLSEATTAQDTEDTNAVFNNLPGSHVVAPCPHDGRCPMTIKGSKKIFPDICHFSQRLSRPTFLRHTKHASKGHEDILYSYVVIRRGTRPAAPPSLWDPVVKPQLGTFPGKGKRVLREISREAAGSGDETSNTQIDLEWRHEPETLADQRRRDRHWISKAPPRPEEEIRAESFYWPRVIYPPLKRSGHVILDTCTKDGDIARHTIPRSQGKQPYYDARKSSWGDAFPWQSKNGPEIRRRGAATLGDSDEATMQDDDINESLIGDWDLVVGEDGLSLQKAS</sequence>
<evidence type="ECO:0000256" key="5">
    <source>
        <dbReference type="ARBA" id="ARBA00023014"/>
    </source>
</evidence>